<proteinExistence type="predicted"/>
<dbReference type="InterPro" id="IPR012349">
    <property type="entry name" value="Split_barrel_FMN-bd"/>
</dbReference>
<dbReference type="AlphaFoldDB" id="A0A840WYC5"/>
<organism evidence="1 2">
    <name type="scientific">Rubricella aquisinus</name>
    <dbReference type="NCBI Taxonomy" id="2028108"/>
    <lineage>
        <taxon>Bacteria</taxon>
        <taxon>Pseudomonadati</taxon>
        <taxon>Pseudomonadota</taxon>
        <taxon>Alphaproteobacteria</taxon>
        <taxon>Rhodobacterales</taxon>
        <taxon>Paracoccaceae</taxon>
        <taxon>Rubricella</taxon>
    </lineage>
</organism>
<dbReference type="PANTHER" id="PTHR35802">
    <property type="entry name" value="PROTEASE SYNTHASE AND SPORULATION PROTEIN PAI 2"/>
    <property type="match status" value="1"/>
</dbReference>
<comment type="caution">
    <text evidence="1">The sequence shown here is derived from an EMBL/GenBank/DDBJ whole genome shotgun (WGS) entry which is preliminary data.</text>
</comment>
<dbReference type="RefSeq" id="WP_184008548.1">
    <property type="nucleotide sequence ID" value="NZ_JACIJS010000002.1"/>
</dbReference>
<evidence type="ECO:0000313" key="2">
    <source>
        <dbReference type="Proteomes" id="UP000553766"/>
    </source>
</evidence>
<dbReference type="EMBL" id="JACIJS010000002">
    <property type="protein sequence ID" value="MBB5514675.1"/>
    <property type="molecule type" value="Genomic_DNA"/>
</dbReference>
<gene>
    <name evidence="1" type="ORF">FHS89_000681</name>
</gene>
<keyword evidence="2" id="KW-1185">Reference proteome</keyword>
<dbReference type="SUPFAM" id="SSF50475">
    <property type="entry name" value="FMN-binding split barrel"/>
    <property type="match status" value="1"/>
</dbReference>
<protein>
    <submittedName>
        <fullName evidence="1">Transcriptional regulator</fullName>
    </submittedName>
</protein>
<sequence>MHPNPIFRGVEAARSLEFVRARGFGAFLVNGERVPMVAHVPFTLSEDGSLVTAHLMRSNPIARAARDGCDAVLTVTGPDAYISPDWYGVDDQVPTWNYIAVHLEGRLQTGKPEEMRPVLDTLSADFEGRMAGKKPWTMDKMTPDVAERMMRMILPITMRVTDLRSTWKLGQNKPEAVRLAAADRVAEGTGSELDALAAWMRDPP</sequence>
<evidence type="ECO:0000313" key="1">
    <source>
        <dbReference type="EMBL" id="MBB5514675.1"/>
    </source>
</evidence>
<accession>A0A840WYC5</accession>
<reference evidence="1 2" key="1">
    <citation type="submission" date="2020-08" db="EMBL/GenBank/DDBJ databases">
        <title>Genomic Encyclopedia of Type Strains, Phase IV (KMG-IV): sequencing the most valuable type-strain genomes for metagenomic binning, comparative biology and taxonomic classification.</title>
        <authorList>
            <person name="Goeker M."/>
        </authorList>
    </citation>
    <scope>NUCLEOTIDE SEQUENCE [LARGE SCALE GENOMIC DNA]</scope>
    <source>
        <strain evidence="1 2">DSM 103377</strain>
    </source>
</reference>
<dbReference type="Pfam" id="PF04299">
    <property type="entry name" value="FMN_bind_2"/>
    <property type="match status" value="1"/>
</dbReference>
<dbReference type="PIRSF" id="PIRSF010372">
    <property type="entry name" value="PaiB"/>
    <property type="match status" value="1"/>
</dbReference>
<dbReference type="Proteomes" id="UP000553766">
    <property type="component" value="Unassembled WGS sequence"/>
</dbReference>
<dbReference type="PANTHER" id="PTHR35802:SF1">
    <property type="entry name" value="PROTEASE SYNTHASE AND SPORULATION PROTEIN PAI 2"/>
    <property type="match status" value="1"/>
</dbReference>
<dbReference type="Gene3D" id="2.30.110.10">
    <property type="entry name" value="Electron Transport, Fmn-binding Protein, Chain A"/>
    <property type="match status" value="1"/>
</dbReference>
<dbReference type="InterPro" id="IPR007396">
    <property type="entry name" value="TR_PAI2-type"/>
</dbReference>
<name>A0A840WYC5_9RHOB</name>